<reference evidence="3 4" key="1">
    <citation type="submission" date="2016-07" db="EMBL/GenBank/DDBJ databases">
        <title>Multiple horizontal gene transfer events from other fungi enriched the ability of initially mycotrophic Trichoderma (Ascomycota) to feed on dead plant biomass.</title>
        <authorList>
            <consortium name="DOE Joint Genome Institute"/>
            <person name="Aerts A."/>
            <person name="Atanasova L."/>
            <person name="Chenthamara K."/>
            <person name="Zhang J."/>
            <person name="Grujic M."/>
            <person name="Henrissat B."/>
            <person name="Kuo A."/>
            <person name="Salamov A."/>
            <person name="Lipzen A."/>
            <person name="Labutti K."/>
            <person name="Barry K."/>
            <person name="Miao Y."/>
            <person name="Rahimi M.J."/>
            <person name="Shen Q."/>
            <person name="Grigoriev I.V."/>
            <person name="Kubicek C.P."/>
            <person name="Druzhinina I.S."/>
        </authorList>
    </citation>
    <scope>NUCLEOTIDE SEQUENCE [LARGE SCALE GENOMIC DNA]</scope>
    <source>
        <strain evidence="3 4">CBS 226.95</strain>
    </source>
</reference>
<feature type="transmembrane region" description="Helical" evidence="2">
    <location>
        <begin position="223"/>
        <end position="240"/>
    </location>
</feature>
<name>A0A2T4ANS1_TRIHA</name>
<feature type="region of interest" description="Disordered" evidence="1">
    <location>
        <begin position="116"/>
        <end position="145"/>
    </location>
</feature>
<gene>
    <name evidence="3" type="ORF">M431DRAFT_477762</name>
</gene>
<keyword evidence="4" id="KW-1185">Reference proteome</keyword>
<organism evidence="3 4">
    <name type="scientific">Trichoderma harzianum CBS 226.95</name>
    <dbReference type="NCBI Taxonomy" id="983964"/>
    <lineage>
        <taxon>Eukaryota</taxon>
        <taxon>Fungi</taxon>
        <taxon>Dikarya</taxon>
        <taxon>Ascomycota</taxon>
        <taxon>Pezizomycotina</taxon>
        <taxon>Sordariomycetes</taxon>
        <taxon>Hypocreomycetidae</taxon>
        <taxon>Hypocreales</taxon>
        <taxon>Hypocreaceae</taxon>
        <taxon>Trichoderma</taxon>
    </lineage>
</organism>
<evidence type="ECO:0000313" key="3">
    <source>
        <dbReference type="EMBL" id="PTB58558.1"/>
    </source>
</evidence>
<keyword evidence="2" id="KW-0472">Membrane</keyword>
<dbReference type="GeneID" id="36624175"/>
<sequence length="249" mass="27619">MRNNYLHSPGCCEPFGARVRSPIRGETLQSKGETLQSEARVSAVKSRAHAWMRWQSPPFEGEAVAEWLEGGDRARCNWQQLQRKCSASAAPEPLQFGQAGDLEDLEPAVAHGGHLRLGRKQHSAACRSPKSDAAPRRVSHPASRAKTCNLQPPTANCKLQAIAGFRTDSERLSAAISAFLHSICFALFTARRPGRTLLGPGSPGGQKQRRRASRNLTRCRGSWFWFWLLWVICALTLPGAHQKRLHLRV</sequence>
<keyword evidence="2" id="KW-0812">Transmembrane</keyword>
<dbReference type="EMBL" id="KZ679676">
    <property type="protein sequence ID" value="PTB58558.1"/>
    <property type="molecule type" value="Genomic_DNA"/>
</dbReference>
<evidence type="ECO:0000313" key="4">
    <source>
        <dbReference type="Proteomes" id="UP000241690"/>
    </source>
</evidence>
<evidence type="ECO:0000256" key="1">
    <source>
        <dbReference type="SAM" id="MobiDB-lite"/>
    </source>
</evidence>
<proteinExistence type="predicted"/>
<accession>A0A2T4ANS1</accession>
<dbReference type="RefSeq" id="XP_024778235.1">
    <property type="nucleotide sequence ID" value="XM_024915606.1"/>
</dbReference>
<protein>
    <submittedName>
        <fullName evidence="3">Uncharacterized protein</fullName>
    </submittedName>
</protein>
<dbReference type="AlphaFoldDB" id="A0A2T4ANS1"/>
<keyword evidence="2" id="KW-1133">Transmembrane helix</keyword>
<evidence type="ECO:0000256" key="2">
    <source>
        <dbReference type="SAM" id="Phobius"/>
    </source>
</evidence>
<dbReference type="Proteomes" id="UP000241690">
    <property type="component" value="Unassembled WGS sequence"/>
</dbReference>